<feature type="compositionally biased region" description="Acidic residues" evidence="6">
    <location>
        <begin position="215"/>
        <end position="229"/>
    </location>
</feature>
<dbReference type="Proteomes" id="UP001199106">
    <property type="component" value="Unassembled WGS sequence"/>
</dbReference>
<organism evidence="8 9">
    <name type="scientific">Alternaria panax</name>
    <dbReference type="NCBI Taxonomy" id="48097"/>
    <lineage>
        <taxon>Eukaryota</taxon>
        <taxon>Fungi</taxon>
        <taxon>Dikarya</taxon>
        <taxon>Ascomycota</taxon>
        <taxon>Pezizomycotina</taxon>
        <taxon>Dothideomycetes</taxon>
        <taxon>Pleosporomycetidae</taxon>
        <taxon>Pleosporales</taxon>
        <taxon>Pleosporineae</taxon>
        <taxon>Pleosporaceae</taxon>
        <taxon>Alternaria</taxon>
        <taxon>Alternaria sect. Panax</taxon>
    </lineage>
</organism>
<protein>
    <recommendedName>
        <fullName evidence="7">DOC domain-containing protein</fullName>
    </recommendedName>
</protein>
<comment type="similarity">
    <text evidence="1">Belongs to the APC10 family.</text>
</comment>
<feature type="compositionally biased region" description="Acidic residues" evidence="6">
    <location>
        <begin position="25"/>
        <end position="34"/>
    </location>
</feature>
<feature type="compositionally biased region" description="Basic residues" evidence="6">
    <location>
        <begin position="1"/>
        <end position="10"/>
    </location>
</feature>
<evidence type="ECO:0000256" key="4">
    <source>
        <dbReference type="ARBA" id="ARBA00022786"/>
    </source>
</evidence>
<dbReference type="SMART" id="SM01337">
    <property type="entry name" value="APC10"/>
    <property type="match status" value="1"/>
</dbReference>
<feature type="region of interest" description="Disordered" evidence="6">
    <location>
        <begin position="208"/>
        <end position="272"/>
    </location>
</feature>
<sequence>MPPSLRRRGGRAQQQHHMPPPSPPEADDMDSDVELEGHRQEEEEQDLDGNDDDETLGDDLVGLGGEEEEEEEEGDEELGDEEGDGLGSPNHTGDAPLPNLDPPPPYLREISTLASWTVSSSKPGCSIPQLRHPNTNFFWQSDGPQPHYLNIHFFKLVRIVGLRLYLDFEQDESYTPTKIVFLAGSGLNDLQEWGEMRLESPRGWIWADFSGVGDPDSDDDGDDDEDDNNEGGGTAGHRPQRLLTETPIVNETRRAANDAASSDSENAAPTQGADVTDLDLDLETPVHQQQQQQHTPFPPYPATTYGRPQTTPQTIPPSHARNLRNYAHAVTPTQHPPSTPSLPQSISRPHPRAPFASLSPNPAPRPVPSNTQSTPRLPVLRAHLVQIKILENHQNGKDTHLRGLQIFARNDEDGHKAGGHGAASNVTKGVTSGAQGMELLKREKREKKRREEVLELGGGIMGMGLGSEGIIR</sequence>
<dbReference type="CDD" id="cd08366">
    <property type="entry name" value="APC10"/>
    <property type="match status" value="1"/>
</dbReference>
<feature type="region of interest" description="Disordered" evidence="6">
    <location>
        <begin position="285"/>
        <end position="377"/>
    </location>
</feature>
<dbReference type="AlphaFoldDB" id="A0AAD4I374"/>
<keyword evidence="3" id="KW-0498">Mitosis</keyword>
<feature type="compositionally biased region" description="Acidic residues" evidence="6">
    <location>
        <begin position="42"/>
        <end position="57"/>
    </location>
</feature>
<keyword evidence="2" id="KW-0132">Cell division</keyword>
<evidence type="ECO:0000256" key="1">
    <source>
        <dbReference type="ARBA" id="ARBA00006762"/>
    </source>
</evidence>
<keyword evidence="5" id="KW-0131">Cell cycle</keyword>
<proteinExistence type="inferred from homology"/>
<keyword evidence="9" id="KW-1185">Reference proteome</keyword>
<feature type="region of interest" description="Disordered" evidence="6">
    <location>
        <begin position="1"/>
        <end position="106"/>
    </location>
</feature>
<dbReference type="PROSITE" id="PS51284">
    <property type="entry name" value="DOC"/>
    <property type="match status" value="1"/>
</dbReference>
<dbReference type="Pfam" id="PF03256">
    <property type="entry name" value="ANAPC10"/>
    <property type="match status" value="2"/>
</dbReference>
<comment type="caution">
    <text evidence="8">The sequence shown here is derived from an EMBL/GenBank/DDBJ whole genome shotgun (WGS) entry which is preliminary data.</text>
</comment>
<gene>
    <name evidence="8" type="ORF">G6011_05101</name>
</gene>
<dbReference type="InterPro" id="IPR016901">
    <property type="entry name" value="APC10/Doc1"/>
</dbReference>
<dbReference type="GO" id="GO:0070979">
    <property type="term" value="P:protein K11-linked ubiquitination"/>
    <property type="evidence" value="ECO:0007669"/>
    <property type="project" value="TreeGrafter"/>
</dbReference>
<dbReference type="SUPFAM" id="SSF49785">
    <property type="entry name" value="Galactose-binding domain-like"/>
    <property type="match status" value="2"/>
</dbReference>
<dbReference type="GO" id="GO:0005680">
    <property type="term" value="C:anaphase-promoting complex"/>
    <property type="evidence" value="ECO:0007669"/>
    <property type="project" value="InterPro"/>
</dbReference>
<dbReference type="PANTHER" id="PTHR12936:SF0">
    <property type="entry name" value="ANAPHASE-PROMOTING COMPLEX SUBUNIT 10"/>
    <property type="match status" value="1"/>
</dbReference>
<feature type="compositionally biased region" description="Acidic residues" evidence="6">
    <location>
        <begin position="65"/>
        <end position="84"/>
    </location>
</feature>
<evidence type="ECO:0000256" key="2">
    <source>
        <dbReference type="ARBA" id="ARBA00022618"/>
    </source>
</evidence>
<dbReference type="Gene3D" id="2.60.120.260">
    <property type="entry name" value="Galactose-binding domain-like"/>
    <property type="match status" value="2"/>
</dbReference>
<feature type="domain" description="DOC" evidence="7">
    <location>
        <begin position="86"/>
        <end position="269"/>
    </location>
</feature>
<dbReference type="PANTHER" id="PTHR12936">
    <property type="entry name" value="ANAPHASE-PROMOTING COMPLEX 10"/>
    <property type="match status" value="1"/>
</dbReference>
<evidence type="ECO:0000256" key="6">
    <source>
        <dbReference type="SAM" id="MobiDB-lite"/>
    </source>
</evidence>
<evidence type="ECO:0000313" key="8">
    <source>
        <dbReference type="EMBL" id="KAG9187230.1"/>
    </source>
</evidence>
<accession>A0AAD4I374</accession>
<reference evidence="8" key="1">
    <citation type="submission" date="2021-07" db="EMBL/GenBank/DDBJ databases">
        <title>Genome Resource of American Ginseng Black Spot Pathogen Alternaria panax.</title>
        <authorList>
            <person name="Qiu C."/>
            <person name="Wang W."/>
            <person name="Liu Z."/>
        </authorList>
    </citation>
    <scope>NUCLEOTIDE SEQUENCE</scope>
    <source>
        <strain evidence="8">BNCC115425</strain>
    </source>
</reference>
<dbReference type="InterPro" id="IPR004939">
    <property type="entry name" value="APC_su10/DOC_dom"/>
</dbReference>
<dbReference type="EMBL" id="JAANER010000007">
    <property type="protein sequence ID" value="KAG9187230.1"/>
    <property type="molecule type" value="Genomic_DNA"/>
</dbReference>
<evidence type="ECO:0000256" key="5">
    <source>
        <dbReference type="ARBA" id="ARBA00023306"/>
    </source>
</evidence>
<dbReference type="InterPro" id="IPR008979">
    <property type="entry name" value="Galactose-bd-like_sf"/>
</dbReference>
<evidence type="ECO:0000259" key="7">
    <source>
        <dbReference type="PROSITE" id="PS51284"/>
    </source>
</evidence>
<keyword evidence="4" id="KW-0833">Ubl conjugation pathway</keyword>
<name>A0AAD4I374_9PLEO</name>
<dbReference type="GO" id="GO:0031145">
    <property type="term" value="P:anaphase-promoting complex-dependent catabolic process"/>
    <property type="evidence" value="ECO:0007669"/>
    <property type="project" value="InterPro"/>
</dbReference>
<dbReference type="GO" id="GO:0051301">
    <property type="term" value="P:cell division"/>
    <property type="evidence" value="ECO:0007669"/>
    <property type="project" value="UniProtKB-KW"/>
</dbReference>
<evidence type="ECO:0000256" key="3">
    <source>
        <dbReference type="ARBA" id="ARBA00022776"/>
    </source>
</evidence>
<evidence type="ECO:0000313" key="9">
    <source>
        <dbReference type="Proteomes" id="UP001199106"/>
    </source>
</evidence>
<feature type="compositionally biased region" description="Low complexity" evidence="6">
    <location>
        <begin position="257"/>
        <end position="268"/>
    </location>
</feature>